<keyword evidence="1" id="KW-1133">Transmembrane helix</keyword>
<name>A0ABV4XH38_9CYAN</name>
<dbReference type="Proteomes" id="UP001576774">
    <property type="component" value="Unassembled WGS sequence"/>
</dbReference>
<reference evidence="2 3" key="1">
    <citation type="submission" date="2024-09" db="EMBL/GenBank/DDBJ databases">
        <title>Floridaenema gen nov. (Aerosakkonemataceae, Aerosakkonematales ord. nov., Cyanobacteria) from benthic tropical and subtropical fresh waters, with the description of four new species.</title>
        <authorList>
            <person name="Moretto J.A."/>
            <person name="Berthold D.E."/>
            <person name="Lefler F.W."/>
            <person name="Huang I.-S."/>
            <person name="Laughinghouse H. IV."/>
        </authorList>
    </citation>
    <scope>NUCLEOTIDE SEQUENCE [LARGE SCALE GENOMIC DNA]</scope>
    <source>
        <strain evidence="2 3">BLCC-F46</strain>
    </source>
</reference>
<protein>
    <submittedName>
        <fullName evidence="2">Uncharacterized protein</fullName>
    </submittedName>
</protein>
<keyword evidence="1" id="KW-0472">Membrane</keyword>
<evidence type="ECO:0000256" key="1">
    <source>
        <dbReference type="SAM" id="Phobius"/>
    </source>
</evidence>
<organism evidence="2 3">
    <name type="scientific">Floridaenema aerugineum BLCC-F46</name>
    <dbReference type="NCBI Taxonomy" id="3153654"/>
    <lineage>
        <taxon>Bacteria</taxon>
        <taxon>Bacillati</taxon>
        <taxon>Cyanobacteriota</taxon>
        <taxon>Cyanophyceae</taxon>
        <taxon>Oscillatoriophycideae</taxon>
        <taxon>Aerosakkonematales</taxon>
        <taxon>Aerosakkonemataceae</taxon>
        <taxon>Floridanema</taxon>
        <taxon>Floridanema aerugineum</taxon>
    </lineage>
</organism>
<sequence length="56" mass="5899">MCIVLILAAIAAFLISIISGVSVFLGADNDNNWALLIMGFIGGLILVWAYKGILSC</sequence>
<evidence type="ECO:0000313" key="3">
    <source>
        <dbReference type="Proteomes" id="UP001576774"/>
    </source>
</evidence>
<dbReference type="RefSeq" id="WP_413274944.1">
    <property type="nucleotide sequence ID" value="NZ_JBHFNQ010000255.1"/>
</dbReference>
<evidence type="ECO:0000313" key="2">
    <source>
        <dbReference type="EMBL" id="MFB2881984.1"/>
    </source>
</evidence>
<dbReference type="EMBL" id="JBHFNQ010000255">
    <property type="protein sequence ID" value="MFB2881984.1"/>
    <property type="molecule type" value="Genomic_DNA"/>
</dbReference>
<keyword evidence="3" id="KW-1185">Reference proteome</keyword>
<gene>
    <name evidence="2" type="ORF">ACE1CC_34485</name>
</gene>
<proteinExistence type="predicted"/>
<feature type="transmembrane region" description="Helical" evidence="1">
    <location>
        <begin position="33"/>
        <end position="50"/>
    </location>
</feature>
<accession>A0ABV4XH38</accession>
<comment type="caution">
    <text evidence="2">The sequence shown here is derived from an EMBL/GenBank/DDBJ whole genome shotgun (WGS) entry which is preliminary data.</text>
</comment>
<keyword evidence="1" id="KW-0812">Transmembrane</keyword>